<comment type="caution">
    <text evidence="1">The sequence shown here is derived from an EMBL/GenBank/DDBJ whole genome shotgun (WGS) entry which is preliminary data.</text>
</comment>
<dbReference type="OrthoDB" id="9795746at2"/>
<dbReference type="GO" id="GO:0016740">
    <property type="term" value="F:transferase activity"/>
    <property type="evidence" value="ECO:0007669"/>
    <property type="project" value="UniProtKB-KW"/>
</dbReference>
<dbReference type="STRING" id="197479.BFW38_05965"/>
<keyword evidence="2" id="KW-1185">Reference proteome</keyword>
<keyword evidence="1" id="KW-0808">Transferase</keyword>
<dbReference type="AlphaFoldDB" id="A0A1E2V820"/>
<evidence type="ECO:0000313" key="1">
    <source>
        <dbReference type="EMBL" id="ODC03160.1"/>
    </source>
</evidence>
<dbReference type="RefSeq" id="WP_068997576.1">
    <property type="nucleotide sequence ID" value="NZ_MDTQ01000001.1"/>
</dbReference>
<dbReference type="CDD" id="cd03801">
    <property type="entry name" value="GT4_PimA-like"/>
    <property type="match status" value="1"/>
</dbReference>
<accession>A0A1E2V820</accession>
<dbReference type="Proteomes" id="UP000094291">
    <property type="component" value="Unassembled WGS sequence"/>
</dbReference>
<gene>
    <name evidence="1" type="ORF">BFW38_05965</name>
</gene>
<evidence type="ECO:0000313" key="2">
    <source>
        <dbReference type="Proteomes" id="UP000094291"/>
    </source>
</evidence>
<organism evidence="1 2">
    <name type="scientific">Terasakiispira papahanaumokuakeensis</name>
    <dbReference type="NCBI Taxonomy" id="197479"/>
    <lineage>
        <taxon>Bacteria</taxon>
        <taxon>Pseudomonadati</taxon>
        <taxon>Pseudomonadota</taxon>
        <taxon>Gammaproteobacteria</taxon>
        <taxon>Oceanospirillales</taxon>
        <taxon>Terasakiispira</taxon>
    </lineage>
</organism>
<dbReference type="EMBL" id="MDTQ01000001">
    <property type="protein sequence ID" value="ODC03160.1"/>
    <property type="molecule type" value="Genomic_DNA"/>
</dbReference>
<dbReference type="Pfam" id="PF13692">
    <property type="entry name" value="Glyco_trans_1_4"/>
    <property type="match status" value="1"/>
</dbReference>
<dbReference type="SUPFAM" id="SSF53756">
    <property type="entry name" value="UDP-Glycosyltransferase/glycogen phosphorylase"/>
    <property type="match status" value="1"/>
</dbReference>
<proteinExistence type="predicted"/>
<reference evidence="1 2" key="1">
    <citation type="submission" date="2016-08" db="EMBL/GenBank/DDBJ databases">
        <authorList>
            <person name="Seilhamer J.J."/>
        </authorList>
    </citation>
    <scope>NUCLEOTIDE SEQUENCE [LARGE SCALE GENOMIC DNA]</scope>
    <source>
        <strain evidence="1 2">PH27A</strain>
    </source>
</reference>
<dbReference type="PANTHER" id="PTHR12526">
    <property type="entry name" value="GLYCOSYLTRANSFERASE"/>
    <property type="match status" value="1"/>
</dbReference>
<name>A0A1E2V820_9GAMM</name>
<sequence length="345" mass="37684">MHLVHVNLAKGFRGGERQTELLIEALSHLLPSLQQTLVCQPDSPMIEHLGAVDGVRFASARHQLAGHMGIRDADVIHAHEAKAVHWAWLHHQLFSTPYVITRRVDVPVKSKWLNRKSYQQADARVAISSLIQSLLVAKGWGEVVRIPSTMAHLTHSPDVTTSFRAAFPGKRLIGHAGALVDKHKGQRVLIEAARLMLSSHPDVQFLFFGQGDDEAALKAESSDLPNVSWMGFKANIGDYLAGLDLFAFPSRNEGLGSTLLDVMDCGVPIVASEVGGIPDVVLHEQTGLLVPPDDAKALAQSLGRLLDDEPLRQRLVVNAKAHLTDFTPEAMARQYAALYSSIADQ</sequence>
<protein>
    <submittedName>
        <fullName evidence="1">Glycosyl transferase</fullName>
    </submittedName>
</protein>
<dbReference type="Gene3D" id="3.40.50.2000">
    <property type="entry name" value="Glycogen Phosphorylase B"/>
    <property type="match status" value="2"/>
</dbReference>